<name>A0ABW0YUJ3_9ACTN</name>
<evidence type="ECO:0000259" key="2">
    <source>
        <dbReference type="Pfam" id="PF13581"/>
    </source>
</evidence>
<dbReference type="Gene3D" id="3.30.565.10">
    <property type="entry name" value="Histidine kinase-like ATPase, C-terminal domain"/>
    <property type="match status" value="1"/>
</dbReference>
<reference evidence="4" key="1">
    <citation type="journal article" date="2019" name="Int. J. Syst. Evol. Microbiol.">
        <title>The Global Catalogue of Microorganisms (GCM) 10K type strain sequencing project: providing services to taxonomists for standard genome sequencing and annotation.</title>
        <authorList>
            <consortium name="The Broad Institute Genomics Platform"/>
            <consortium name="The Broad Institute Genome Sequencing Center for Infectious Disease"/>
            <person name="Wu L."/>
            <person name="Ma J."/>
        </authorList>
    </citation>
    <scope>NUCLEOTIDE SEQUENCE [LARGE SCALE GENOMIC DNA]</scope>
    <source>
        <strain evidence="4">CGMCC 4.7304</strain>
    </source>
</reference>
<keyword evidence="3" id="KW-0547">Nucleotide-binding</keyword>
<protein>
    <submittedName>
        <fullName evidence="3">ATP-binding protein</fullName>
    </submittedName>
</protein>
<comment type="caution">
    <text evidence="3">The sequence shown here is derived from an EMBL/GenBank/DDBJ whole genome shotgun (WGS) entry which is preliminary data.</text>
</comment>
<keyword evidence="3" id="KW-0067">ATP-binding</keyword>
<dbReference type="CDD" id="cd16936">
    <property type="entry name" value="HATPase_RsbW-like"/>
    <property type="match status" value="1"/>
</dbReference>
<keyword evidence="1" id="KW-0723">Serine/threonine-protein kinase</keyword>
<keyword evidence="1" id="KW-0418">Kinase</keyword>
<dbReference type="InterPro" id="IPR036890">
    <property type="entry name" value="HATPase_C_sf"/>
</dbReference>
<dbReference type="Pfam" id="PF13581">
    <property type="entry name" value="HATPase_c_2"/>
    <property type="match status" value="1"/>
</dbReference>
<dbReference type="SUPFAM" id="SSF55874">
    <property type="entry name" value="ATPase domain of HSP90 chaperone/DNA topoisomerase II/histidine kinase"/>
    <property type="match status" value="1"/>
</dbReference>
<dbReference type="EMBL" id="JBHSPB010000002">
    <property type="protein sequence ID" value="MFC5719152.1"/>
    <property type="molecule type" value="Genomic_DNA"/>
</dbReference>
<dbReference type="PANTHER" id="PTHR35526:SF3">
    <property type="entry name" value="ANTI-SIGMA-F FACTOR RSBW"/>
    <property type="match status" value="1"/>
</dbReference>
<dbReference type="InterPro" id="IPR050267">
    <property type="entry name" value="Anti-sigma-factor_SerPK"/>
</dbReference>
<organism evidence="3 4">
    <name type="scientific">Streptomyces gamaensis</name>
    <dbReference type="NCBI Taxonomy" id="1763542"/>
    <lineage>
        <taxon>Bacteria</taxon>
        <taxon>Bacillati</taxon>
        <taxon>Actinomycetota</taxon>
        <taxon>Actinomycetes</taxon>
        <taxon>Kitasatosporales</taxon>
        <taxon>Streptomycetaceae</taxon>
        <taxon>Streptomyces</taxon>
    </lineage>
</organism>
<sequence>MPTPPQAPQSPHDPQQLRIRVDMAPDHPEAITRARRITHAWLRYWSADDPAQRDALHDTLTVVSELLTNVYRHVDDRTAQLLIRYSGNTVQVEVADNSPALPAIRPPHPESLTGRGLPLVHALCSTVETLPEPIGKRIRCTLRHPCSHPRWTTNGDGVRTCDTCRARRFADYAPLFTATGADWLSLVHGRAGPPAPPFPSGAPLHWTLHRAYVTRDDVKPGDIVDILGALTKVVGMREAPDGTGTRLTLDDGRTYTIKGESPVCRVTVTPGTP</sequence>
<proteinExistence type="predicted"/>
<gene>
    <name evidence="3" type="ORF">ACFP1Z_03000</name>
</gene>
<dbReference type="PANTHER" id="PTHR35526">
    <property type="entry name" value="ANTI-SIGMA-F FACTOR RSBW-RELATED"/>
    <property type="match status" value="1"/>
</dbReference>
<keyword evidence="1" id="KW-0808">Transferase</keyword>
<dbReference type="InterPro" id="IPR003594">
    <property type="entry name" value="HATPase_dom"/>
</dbReference>
<dbReference type="GO" id="GO:0005524">
    <property type="term" value="F:ATP binding"/>
    <property type="evidence" value="ECO:0007669"/>
    <property type="project" value="UniProtKB-KW"/>
</dbReference>
<keyword evidence="4" id="KW-1185">Reference proteome</keyword>
<feature type="domain" description="Histidine kinase/HSP90-like ATPase" evidence="2">
    <location>
        <begin position="25"/>
        <end position="139"/>
    </location>
</feature>
<dbReference type="RefSeq" id="WP_390314159.1">
    <property type="nucleotide sequence ID" value="NZ_JBHSPB010000002.1"/>
</dbReference>
<evidence type="ECO:0000256" key="1">
    <source>
        <dbReference type="ARBA" id="ARBA00022527"/>
    </source>
</evidence>
<accession>A0ABW0YUJ3</accession>
<dbReference type="Proteomes" id="UP001596083">
    <property type="component" value="Unassembled WGS sequence"/>
</dbReference>
<evidence type="ECO:0000313" key="3">
    <source>
        <dbReference type="EMBL" id="MFC5719152.1"/>
    </source>
</evidence>
<evidence type="ECO:0000313" key="4">
    <source>
        <dbReference type="Proteomes" id="UP001596083"/>
    </source>
</evidence>